<keyword evidence="2" id="KW-1185">Reference proteome</keyword>
<name>B8F4G4_GLAP5</name>
<dbReference type="PATRIC" id="fig|557723.8.peg.569"/>
<evidence type="ECO:0000313" key="2">
    <source>
        <dbReference type="Proteomes" id="UP000006743"/>
    </source>
</evidence>
<dbReference type="Proteomes" id="UP000006743">
    <property type="component" value="Chromosome"/>
</dbReference>
<reference evidence="1 2" key="1">
    <citation type="journal article" date="2009" name="J. Bacteriol.">
        <title>Complete genome sequence of Haemophilus parasuis SH0165.</title>
        <authorList>
            <person name="Yue M."/>
            <person name="Yang F."/>
            <person name="Yang J."/>
            <person name="Bei W."/>
            <person name="Cai X."/>
            <person name="Chen L."/>
            <person name="Dong J."/>
            <person name="Zhou R."/>
            <person name="Jin M."/>
            <person name="Jin Q."/>
            <person name="Chen H."/>
        </authorList>
    </citation>
    <scope>NUCLEOTIDE SEQUENCE [LARGE SCALE GENOMIC DNA]</scope>
    <source>
        <strain evidence="1 2">SH0165</strain>
    </source>
</reference>
<dbReference type="HOGENOM" id="CLU_1793784_0_0_6"/>
<accession>B8F4G4</accession>
<protein>
    <submittedName>
        <fullName evidence="1">Uncharacterized protein</fullName>
    </submittedName>
</protein>
<organism evidence="1 2">
    <name type="scientific">Glaesserella parasuis serovar 5 (strain SH0165)</name>
    <name type="common">Haemophilus parasuis</name>
    <dbReference type="NCBI Taxonomy" id="557723"/>
    <lineage>
        <taxon>Bacteria</taxon>
        <taxon>Pseudomonadati</taxon>
        <taxon>Pseudomonadota</taxon>
        <taxon>Gammaproteobacteria</taxon>
        <taxon>Pasteurellales</taxon>
        <taxon>Pasteurellaceae</taxon>
        <taxon>Glaesserella</taxon>
    </lineage>
</organism>
<dbReference type="AlphaFoldDB" id="B8F4G4"/>
<evidence type="ECO:0000313" key="1">
    <source>
        <dbReference type="EMBL" id="ACL32216.1"/>
    </source>
</evidence>
<dbReference type="EMBL" id="CP001321">
    <property type="protein sequence ID" value="ACL32216.1"/>
    <property type="molecule type" value="Genomic_DNA"/>
</dbReference>
<dbReference type="RefSeq" id="WP_012621796.1">
    <property type="nucleotide sequence ID" value="NC_011852.1"/>
</dbReference>
<proteinExistence type="predicted"/>
<sequence length="144" mass="16101">MKDIEIMKKVTPEILANYLNTKGASLETFRCPICGRDHITIIDNQPFESSGSKVEISGVGTAVMQTILPTVLYPRHSEFNHLIENGLIDSSFHYLGNLITHMSANNSVILPVIHMICDNCGNIRTFSKAKILEWIAQQEGEKNE</sequence>
<dbReference type="KEGG" id="hap:HAPS_0562"/>
<dbReference type="STRING" id="557723.HAPS_0562"/>
<gene>
    <name evidence="1" type="ordered locus">HAPS_0562</name>
</gene>